<protein>
    <submittedName>
        <fullName evidence="7">HAD hydrolase family protein</fullName>
    </submittedName>
</protein>
<dbReference type="InterPro" id="IPR036412">
    <property type="entry name" value="HAD-like_sf"/>
</dbReference>
<dbReference type="Proteomes" id="UP001272242">
    <property type="component" value="Unassembled WGS sequence"/>
</dbReference>
<dbReference type="Gene3D" id="3.40.50.1000">
    <property type="entry name" value="HAD superfamily/HAD-like"/>
    <property type="match status" value="1"/>
</dbReference>
<organism evidence="7 8">
    <name type="scientific">Gemmata algarum</name>
    <dbReference type="NCBI Taxonomy" id="2975278"/>
    <lineage>
        <taxon>Bacteria</taxon>
        <taxon>Pseudomonadati</taxon>
        <taxon>Planctomycetota</taxon>
        <taxon>Planctomycetia</taxon>
        <taxon>Gemmatales</taxon>
        <taxon>Gemmataceae</taxon>
        <taxon>Gemmata</taxon>
    </lineage>
</organism>
<proteinExistence type="inferred from homology"/>
<evidence type="ECO:0000256" key="5">
    <source>
        <dbReference type="ARBA" id="ARBA00022801"/>
    </source>
</evidence>
<accession>A0ABU5EYB0</accession>
<name>A0ABU5EYB0_9BACT</name>
<dbReference type="EMBL" id="JAXBLV010000155">
    <property type="protein sequence ID" value="MDY3559913.1"/>
    <property type="molecule type" value="Genomic_DNA"/>
</dbReference>
<evidence type="ECO:0000256" key="4">
    <source>
        <dbReference type="ARBA" id="ARBA00022723"/>
    </source>
</evidence>
<gene>
    <name evidence="7" type="ORF">R5W23_001099</name>
</gene>
<evidence type="ECO:0000313" key="8">
    <source>
        <dbReference type="Proteomes" id="UP001272242"/>
    </source>
</evidence>
<dbReference type="InterPro" id="IPR050793">
    <property type="entry name" value="CMP-NeuNAc_synthase"/>
</dbReference>
<keyword evidence="6" id="KW-0460">Magnesium</keyword>
<reference evidence="8" key="1">
    <citation type="journal article" date="2023" name="Mar. Drugs">
        <title>Gemmata algarum, a Novel Planctomycete Isolated from an Algal Mat, Displays Antimicrobial Activity.</title>
        <authorList>
            <person name="Kumar G."/>
            <person name="Kallscheuer N."/>
            <person name="Kashif M."/>
            <person name="Ahamad S."/>
            <person name="Jagadeeshwari U."/>
            <person name="Pannikurungottu S."/>
            <person name="Haufschild T."/>
            <person name="Kabuu M."/>
            <person name="Sasikala C."/>
            <person name="Jogler C."/>
            <person name="Ramana C."/>
        </authorList>
    </citation>
    <scope>NUCLEOTIDE SEQUENCE [LARGE SCALE GENOMIC DNA]</scope>
    <source>
        <strain evidence="8">JC673</strain>
    </source>
</reference>
<dbReference type="PANTHER" id="PTHR21485:SF3">
    <property type="entry name" value="N-ACYLNEURAMINATE CYTIDYLYLTRANSFERASE"/>
    <property type="match status" value="1"/>
</dbReference>
<dbReference type="SFLD" id="SFLDS00003">
    <property type="entry name" value="Haloacid_Dehalogenase"/>
    <property type="match status" value="1"/>
</dbReference>
<dbReference type="GO" id="GO:0016787">
    <property type="term" value="F:hydrolase activity"/>
    <property type="evidence" value="ECO:0007669"/>
    <property type="project" value="UniProtKB-KW"/>
</dbReference>
<comment type="similarity">
    <text evidence="2">Belongs to the KdsC family.</text>
</comment>
<dbReference type="NCBIfam" id="TIGR01670">
    <property type="entry name" value="KdsC-phosphatas"/>
    <property type="match status" value="1"/>
</dbReference>
<keyword evidence="5 7" id="KW-0378">Hydrolase</keyword>
<keyword evidence="4" id="KW-0479">Metal-binding</keyword>
<comment type="subunit">
    <text evidence="3">Homotetramer.</text>
</comment>
<evidence type="ECO:0000313" key="7">
    <source>
        <dbReference type="EMBL" id="MDY3559913.1"/>
    </source>
</evidence>
<dbReference type="Pfam" id="PF08282">
    <property type="entry name" value="Hydrolase_3"/>
    <property type="match status" value="1"/>
</dbReference>
<comment type="cofactor">
    <cofactor evidence="1">
        <name>Mg(2+)</name>
        <dbReference type="ChEBI" id="CHEBI:18420"/>
    </cofactor>
</comment>
<evidence type="ECO:0000256" key="2">
    <source>
        <dbReference type="ARBA" id="ARBA00005893"/>
    </source>
</evidence>
<dbReference type="RefSeq" id="WP_320686590.1">
    <property type="nucleotide sequence ID" value="NZ_JAXBLV010000155.1"/>
</dbReference>
<keyword evidence="8" id="KW-1185">Reference proteome</keyword>
<dbReference type="InterPro" id="IPR010023">
    <property type="entry name" value="KdsC_fam"/>
</dbReference>
<dbReference type="CDD" id="cd01630">
    <property type="entry name" value="HAD_KDO-like"/>
    <property type="match status" value="1"/>
</dbReference>
<evidence type="ECO:0000256" key="6">
    <source>
        <dbReference type="ARBA" id="ARBA00022842"/>
    </source>
</evidence>
<evidence type="ECO:0000256" key="3">
    <source>
        <dbReference type="ARBA" id="ARBA00011881"/>
    </source>
</evidence>
<sequence>MQTSELAARAAAIELLLLDVDGVMTDGSVAYLDDGRELKRFHVRDGSGLKLWRAAGKRVAIVSGRSSPAVERRAAELGVSPVLQGREDKRPALEEVLRVTGVTPDRVCALGDDLPDVPVLRACGLAVAVADACAEARAVAHYVTAVPGGHGAVRDAIEWLLKLAGRWGDVTARYTT</sequence>
<dbReference type="InterPro" id="IPR023214">
    <property type="entry name" value="HAD_sf"/>
</dbReference>
<dbReference type="SFLD" id="SFLDG01136">
    <property type="entry name" value="C1.6:_Phosphoserine_Phosphatas"/>
    <property type="match status" value="1"/>
</dbReference>
<dbReference type="SUPFAM" id="SSF56784">
    <property type="entry name" value="HAD-like"/>
    <property type="match status" value="1"/>
</dbReference>
<dbReference type="SFLD" id="SFLDG01138">
    <property type="entry name" value="C1.6.2:_Deoxy-d-mannose-octulo"/>
    <property type="match status" value="1"/>
</dbReference>
<comment type="caution">
    <text evidence="7">The sequence shown here is derived from an EMBL/GenBank/DDBJ whole genome shotgun (WGS) entry which is preliminary data.</text>
</comment>
<dbReference type="PIRSF" id="PIRSF006118">
    <property type="entry name" value="KDO8-P_Ptase"/>
    <property type="match status" value="1"/>
</dbReference>
<evidence type="ECO:0000256" key="1">
    <source>
        <dbReference type="ARBA" id="ARBA00001946"/>
    </source>
</evidence>
<dbReference type="PANTHER" id="PTHR21485">
    <property type="entry name" value="HAD SUPERFAMILY MEMBERS CMAS AND KDSC"/>
    <property type="match status" value="1"/>
</dbReference>